<proteinExistence type="predicted"/>
<evidence type="ECO:0000313" key="4">
    <source>
        <dbReference type="Proteomes" id="UP000252479"/>
    </source>
</evidence>
<dbReference type="GeneID" id="303190033"/>
<evidence type="ECO:0008006" key="5">
    <source>
        <dbReference type="Google" id="ProtNLM"/>
    </source>
</evidence>
<reference evidence="3 4" key="1">
    <citation type="journal article" date="2017" name="Elife">
        <title>Extensive horizontal gene transfer in cheese-associated bacteria.</title>
        <authorList>
            <person name="Bonham K.S."/>
            <person name="Wolfe B.E."/>
            <person name="Dutton R.J."/>
        </authorList>
    </citation>
    <scope>NUCLEOTIDE SEQUENCE [LARGE SCALE GENOMIC DNA]</scope>
    <source>
        <strain evidence="3 4">JB196</strain>
    </source>
</reference>
<feature type="transmembrane region" description="Helical" evidence="1">
    <location>
        <begin position="146"/>
        <end position="164"/>
    </location>
</feature>
<keyword evidence="1" id="KW-0812">Transmembrane</keyword>
<keyword evidence="1" id="KW-0472">Membrane</keyword>
<sequence length="196" mass="20081">MKYTRLLTLSTLLAAPAAFAHPGHMAHSSIADGMLHPLTGFDHLTMLLGLGILISRATVNNTSIKGKLSLFAAALMSLAIGLIVGSAVGAVNGVELMIAASIFVVALGIWNAFNSRESLTKFLVTASIGLVFFHGFAHGVEATGTLSGFGVGMLISAAAIMFVGERLSHFVAGSSLANKWLSAGIAASGIALMMAP</sequence>
<feature type="chain" id="PRO_5016686255" description="Urease accessory protein UreJ" evidence="2">
    <location>
        <begin position="21"/>
        <end position="196"/>
    </location>
</feature>
<protein>
    <recommendedName>
        <fullName evidence="5">Urease accessory protein UreJ</fullName>
    </recommendedName>
</protein>
<feature type="signal peptide" evidence="2">
    <location>
        <begin position="1"/>
        <end position="20"/>
    </location>
</feature>
<feature type="transmembrane region" description="Helical" evidence="1">
    <location>
        <begin position="36"/>
        <end position="56"/>
    </location>
</feature>
<accession>A0A368LJL7</accession>
<keyword evidence="2" id="KW-0732">Signal</keyword>
<dbReference type="RefSeq" id="WP_086960263.1">
    <property type="nucleotide sequence ID" value="NZ_AP018681.1"/>
</dbReference>
<gene>
    <name evidence="3" type="ORF">CIK83_13990</name>
</gene>
<dbReference type="InterPro" id="IPR007038">
    <property type="entry name" value="HupE_UreJ"/>
</dbReference>
<feature type="transmembrane region" description="Helical" evidence="1">
    <location>
        <begin position="122"/>
        <end position="140"/>
    </location>
</feature>
<dbReference type="EMBL" id="QPGL01000002">
    <property type="protein sequence ID" value="RCS70949.1"/>
    <property type="molecule type" value="Genomic_DNA"/>
</dbReference>
<name>A0A368LJL7_9VIBR</name>
<organism evidence="3 4">
    <name type="scientific">Vibrio casei</name>
    <dbReference type="NCBI Taxonomy" id="673372"/>
    <lineage>
        <taxon>Bacteria</taxon>
        <taxon>Pseudomonadati</taxon>
        <taxon>Pseudomonadota</taxon>
        <taxon>Gammaproteobacteria</taxon>
        <taxon>Vibrionales</taxon>
        <taxon>Vibrionaceae</taxon>
        <taxon>Vibrio</taxon>
    </lineage>
</organism>
<dbReference type="PIRSF" id="PIRSF016919">
    <property type="entry name" value="HupE_UreJ"/>
    <property type="match status" value="1"/>
</dbReference>
<comment type="caution">
    <text evidence="3">The sequence shown here is derived from an EMBL/GenBank/DDBJ whole genome shotgun (WGS) entry which is preliminary data.</text>
</comment>
<feature type="transmembrane region" description="Helical" evidence="1">
    <location>
        <begin position="176"/>
        <end position="195"/>
    </location>
</feature>
<dbReference type="Proteomes" id="UP000252479">
    <property type="component" value="Unassembled WGS sequence"/>
</dbReference>
<dbReference type="AlphaFoldDB" id="A0A368LJL7"/>
<feature type="transmembrane region" description="Helical" evidence="1">
    <location>
        <begin position="96"/>
        <end position="113"/>
    </location>
</feature>
<evidence type="ECO:0000256" key="2">
    <source>
        <dbReference type="SAM" id="SignalP"/>
    </source>
</evidence>
<dbReference type="Pfam" id="PF04955">
    <property type="entry name" value="HupE_UreJ"/>
    <property type="match status" value="1"/>
</dbReference>
<evidence type="ECO:0000313" key="3">
    <source>
        <dbReference type="EMBL" id="RCS70949.1"/>
    </source>
</evidence>
<dbReference type="OrthoDB" id="9808192at2"/>
<keyword evidence="1" id="KW-1133">Transmembrane helix</keyword>
<feature type="transmembrane region" description="Helical" evidence="1">
    <location>
        <begin position="68"/>
        <end position="90"/>
    </location>
</feature>
<evidence type="ECO:0000256" key="1">
    <source>
        <dbReference type="SAM" id="Phobius"/>
    </source>
</evidence>
<keyword evidence="4" id="KW-1185">Reference proteome</keyword>